<dbReference type="InterPro" id="IPR011333">
    <property type="entry name" value="SKP1/BTB/POZ_sf"/>
</dbReference>
<proteinExistence type="predicted"/>
<name>A0A8H3G718_9LECA</name>
<organism evidence="2 3">
    <name type="scientific">Alectoria fallacina</name>
    <dbReference type="NCBI Taxonomy" id="1903189"/>
    <lineage>
        <taxon>Eukaryota</taxon>
        <taxon>Fungi</taxon>
        <taxon>Dikarya</taxon>
        <taxon>Ascomycota</taxon>
        <taxon>Pezizomycotina</taxon>
        <taxon>Lecanoromycetes</taxon>
        <taxon>OSLEUM clade</taxon>
        <taxon>Lecanoromycetidae</taxon>
        <taxon>Lecanorales</taxon>
        <taxon>Lecanorineae</taxon>
        <taxon>Parmeliaceae</taxon>
        <taxon>Alectoria</taxon>
    </lineage>
</organism>
<evidence type="ECO:0000313" key="2">
    <source>
        <dbReference type="EMBL" id="CAF9938022.1"/>
    </source>
</evidence>
<dbReference type="PROSITE" id="PS50097">
    <property type="entry name" value="BTB"/>
    <property type="match status" value="1"/>
</dbReference>
<dbReference type="CDD" id="cd18186">
    <property type="entry name" value="BTB_POZ_ZBTB_KLHL-like"/>
    <property type="match status" value="1"/>
</dbReference>
<dbReference type="InterPro" id="IPR000210">
    <property type="entry name" value="BTB/POZ_dom"/>
</dbReference>
<evidence type="ECO:0000313" key="3">
    <source>
        <dbReference type="Proteomes" id="UP000664203"/>
    </source>
</evidence>
<evidence type="ECO:0000259" key="1">
    <source>
        <dbReference type="PROSITE" id="PS50097"/>
    </source>
</evidence>
<dbReference type="OrthoDB" id="6359816at2759"/>
<comment type="caution">
    <text evidence="2">The sequence shown here is derived from an EMBL/GenBank/DDBJ whole genome shotgun (WGS) entry which is preliminary data.</text>
</comment>
<dbReference type="PANTHER" id="PTHR47843:SF5">
    <property type="entry name" value="BTB_POZ DOMAIN PROTEIN"/>
    <property type="match status" value="1"/>
</dbReference>
<feature type="domain" description="BTB" evidence="1">
    <location>
        <begin position="22"/>
        <end position="89"/>
    </location>
</feature>
<gene>
    <name evidence="2" type="ORF">ALECFALPRED_007482</name>
</gene>
<keyword evidence="3" id="KW-1185">Reference proteome</keyword>
<dbReference type="Gene3D" id="3.30.710.10">
    <property type="entry name" value="Potassium Channel Kv1.1, Chain A"/>
    <property type="match status" value="1"/>
</dbReference>
<dbReference type="Proteomes" id="UP000664203">
    <property type="component" value="Unassembled WGS sequence"/>
</dbReference>
<reference evidence="2" key="1">
    <citation type="submission" date="2021-03" db="EMBL/GenBank/DDBJ databases">
        <authorList>
            <person name="Tagirdzhanova G."/>
        </authorList>
    </citation>
    <scope>NUCLEOTIDE SEQUENCE</scope>
</reference>
<sequence>MSSSNSRLVSGVSHLLDNDRFSDLKIKCEDHLISAHKLVVCTPSDVLHAMCTAGFQESESNIIDLSHDTKRVVYRMVEFLYCGDYQELDHPDYQTIDKDLVDRTGIHHAVLHADIFAVADKYDIAALGNIAKNKFEEAINKKGFGDPDHLRVIKYVYSTTPESNRGLRDVIVSHTQARGNKIRTNFVLNSRLEEIVSTTPQFGWDLIQSSLLSASIKRCSECKTELGVRTSCTECITKEPILARKPSDSFGTDPNWTFFGGNPAASTNAIPITSRPLKPNPFPSVSSHNTAYPASGGFNGLFYGGNLANLPNDYF</sequence>
<protein>
    <recommendedName>
        <fullName evidence="1">BTB domain-containing protein</fullName>
    </recommendedName>
</protein>
<accession>A0A8H3G718</accession>
<dbReference type="EMBL" id="CAJPDR010000496">
    <property type="protein sequence ID" value="CAF9938022.1"/>
    <property type="molecule type" value="Genomic_DNA"/>
</dbReference>
<dbReference type="SUPFAM" id="SSF54695">
    <property type="entry name" value="POZ domain"/>
    <property type="match status" value="1"/>
</dbReference>
<dbReference type="Pfam" id="PF00651">
    <property type="entry name" value="BTB"/>
    <property type="match status" value="1"/>
</dbReference>
<dbReference type="PANTHER" id="PTHR47843">
    <property type="entry name" value="BTB DOMAIN-CONTAINING PROTEIN-RELATED"/>
    <property type="match status" value="1"/>
</dbReference>
<dbReference type="AlphaFoldDB" id="A0A8H3G718"/>